<evidence type="ECO:0000313" key="1">
    <source>
        <dbReference type="EMBL" id="PHT74476.1"/>
    </source>
</evidence>
<reference evidence="1 2" key="1">
    <citation type="journal article" date="2014" name="Nat. Genet.">
        <title>Genome sequence of the hot pepper provides insights into the evolution of pungency in Capsicum species.</title>
        <authorList>
            <person name="Kim S."/>
            <person name="Park M."/>
            <person name="Yeom S.I."/>
            <person name="Kim Y.M."/>
            <person name="Lee J.M."/>
            <person name="Lee H.A."/>
            <person name="Seo E."/>
            <person name="Choi J."/>
            <person name="Cheong K."/>
            <person name="Kim K.T."/>
            <person name="Jung K."/>
            <person name="Lee G.W."/>
            <person name="Oh S.K."/>
            <person name="Bae C."/>
            <person name="Kim S.B."/>
            <person name="Lee H.Y."/>
            <person name="Kim S.Y."/>
            <person name="Kim M.S."/>
            <person name="Kang B.C."/>
            <person name="Jo Y.D."/>
            <person name="Yang H.B."/>
            <person name="Jeong H.J."/>
            <person name="Kang W.H."/>
            <person name="Kwon J.K."/>
            <person name="Shin C."/>
            <person name="Lim J.Y."/>
            <person name="Park J.H."/>
            <person name="Huh J.H."/>
            <person name="Kim J.S."/>
            <person name="Kim B.D."/>
            <person name="Cohen O."/>
            <person name="Paran I."/>
            <person name="Suh M.C."/>
            <person name="Lee S.B."/>
            <person name="Kim Y.K."/>
            <person name="Shin Y."/>
            <person name="Noh S.J."/>
            <person name="Park J."/>
            <person name="Seo Y.S."/>
            <person name="Kwon S.Y."/>
            <person name="Kim H.A."/>
            <person name="Park J.M."/>
            <person name="Kim H.J."/>
            <person name="Choi S.B."/>
            <person name="Bosland P.W."/>
            <person name="Reeves G."/>
            <person name="Jo S.H."/>
            <person name="Lee B.W."/>
            <person name="Cho H.T."/>
            <person name="Choi H.S."/>
            <person name="Lee M.S."/>
            <person name="Yu Y."/>
            <person name="Do Choi Y."/>
            <person name="Park B.S."/>
            <person name="van Deynze A."/>
            <person name="Ashrafi H."/>
            <person name="Hill T."/>
            <person name="Kim W.T."/>
            <person name="Pai H.S."/>
            <person name="Ahn H.K."/>
            <person name="Yeam I."/>
            <person name="Giovannoni J.J."/>
            <person name="Rose J.K."/>
            <person name="Sorensen I."/>
            <person name="Lee S.J."/>
            <person name="Kim R.W."/>
            <person name="Choi I.Y."/>
            <person name="Choi B.S."/>
            <person name="Lim J.S."/>
            <person name="Lee Y.H."/>
            <person name="Choi D."/>
        </authorList>
    </citation>
    <scope>NUCLEOTIDE SEQUENCE [LARGE SCALE GENOMIC DNA]</scope>
    <source>
        <strain evidence="2">cv. CM334</strain>
    </source>
</reference>
<dbReference type="PANTHER" id="PTHR10492">
    <property type="match status" value="1"/>
</dbReference>
<dbReference type="SMR" id="A0A2G2YXK7"/>
<accession>A0A2G2YXK7</accession>
<evidence type="ECO:0000313" key="2">
    <source>
        <dbReference type="Proteomes" id="UP000222542"/>
    </source>
</evidence>
<dbReference type="EMBL" id="AYRZ02000008">
    <property type="protein sequence ID" value="PHT74476.1"/>
    <property type="molecule type" value="Genomic_DNA"/>
</dbReference>
<reference evidence="1 2" key="2">
    <citation type="journal article" date="2017" name="Genome Biol.">
        <title>New reference genome sequences of hot pepper reveal the massive evolution of plant disease-resistance genes by retroduplication.</title>
        <authorList>
            <person name="Kim S."/>
            <person name="Park J."/>
            <person name="Yeom S.I."/>
            <person name="Kim Y.M."/>
            <person name="Seo E."/>
            <person name="Kim K.T."/>
            <person name="Kim M.S."/>
            <person name="Lee J.M."/>
            <person name="Cheong K."/>
            <person name="Shin H.S."/>
            <person name="Kim S.B."/>
            <person name="Han K."/>
            <person name="Lee J."/>
            <person name="Park M."/>
            <person name="Lee H.A."/>
            <person name="Lee H.Y."/>
            <person name="Lee Y."/>
            <person name="Oh S."/>
            <person name="Lee J.H."/>
            <person name="Choi E."/>
            <person name="Choi E."/>
            <person name="Lee S.E."/>
            <person name="Jeon J."/>
            <person name="Kim H."/>
            <person name="Choi G."/>
            <person name="Song H."/>
            <person name="Lee J."/>
            <person name="Lee S.C."/>
            <person name="Kwon J.K."/>
            <person name="Lee H.Y."/>
            <person name="Koo N."/>
            <person name="Hong Y."/>
            <person name="Kim R.W."/>
            <person name="Kang W.H."/>
            <person name="Huh J.H."/>
            <person name="Kang B.C."/>
            <person name="Yang T.J."/>
            <person name="Lee Y.H."/>
            <person name="Bennetzen J.L."/>
            <person name="Choi D."/>
        </authorList>
    </citation>
    <scope>NUCLEOTIDE SEQUENCE [LARGE SCALE GENOMIC DNA]</scope>
    <source>
        <strain evidence="2">cv. CM334</strain>
    </source>
</reference>
<organism evidence="1 2">
    <name type="scientific">Capsicum annuum</name>
    <name type="common">Capsicum pepper</name>
    <dbReference type="NCBI Taxonomy" id="4072"/>
    <lineage>
        <taxon>Eukaryota</taxon>
        <taxon>Viridiplantae</taxon>
        <taxon>Streptophyta</taxon>
        <taxon>Embryophyta</taxon>
        <taxon>Tracheophyta</taxon>
        <taxon>Spermatophyta</taxon>
        <taxon>Magnoliopsida</taxon>
        <taxon>eudicotyledons</taxon>
        <taxon>Gunneridae</taxon>
        <taxon>Pentapetalae</taxon>
        <taxon>asterids</taxon>
        <taxon>lamiids</taxon>
        <taxon>Solanales</taxon>
        <taxon>Solanaceae</taxon>
        <taxon>Solanoideae</taxon>
        <taxon>Capsiceae</taxon>
        <taxon>Capsicum</taxon>
    </lineage>
</organism>
<protein>
    <submittedName>
        <fullName evidence="1">Uncharacterized protein</fullName>
    </submittedName>
</protein>
<dbReference type="Gramene" id="PHT74476">
    <property type="protein sequence ID" value="PHT74476"/>
    <property type="gene ID" value="T459_21753"/>
</dbReference>
<dbReference type="PANTHER" id="PTHR10492:SF102">
    <property type="entry name" value="ATP-DEPENDENT DNA HELICASE"/>
    <property type="match status" value="1"/>
</dbReference>
<dbReference type="AlphaFoldDB" id="A0A2G2YXK7"/>
<proteinExistence type="predicted"/>
<dbReference type="STRING" id="4072.A0A2G2YXK7"/>
<dbReference type="OMA" id="HELNCHI"/>
<sequence>MKSSPCMQNGKCTKHFPKKFVESTSIDEEGYPIYKRRDDGRSTTREGIDLDNRYVVPHNRFLLLKYGAYINVEWCNQSRSIKCLFKYVNKGHDRVTVAFSQSENIDDSRIVDEINMYCNCRYISPCEVAWRIFNFPIHHRELPVERLSFHLDGNQNIIFTDDDPIDTVVNGKKSMFLKWFEANKEFPEARQLKYAEFPLKYVWKQESKK</sequence>
<comment type="caution">
    <text evidence="1">The sequence shown here is derived from an EMBL/GenBank/DDBJ whole genome shotgun (WGS) entry which is preliminary data.</text>
</comment>
<gene>
    <name evidence="1" type="ORF">T459_21753</name>
</gene>
<dbReference type="Proteomes" id="UP000222542">
    <property type="component" value="Unassembled WGS sequence"/>
</dbReference>
<keyword evidence="2" id="KW-1185">Reference proteome</keyword>
<name>A0A2G2YXK7_CAPAN</name>